<dbReference type="GO" id="GO:0016853">
    <property type="term" value="F:isomerase activity"/>
    <property type="evidence" value="ECO:0007669"/>
    <property type="project" value="UniProtKB-KW"/>
</dbReference>
<name>A0A087E239_9BIFI</name>
<evidence type="ECO:0000256" key="1">
    <source>
        <dbReference type="SAM" id="MobiDB-lite"/>
    </source>
</evidence>
<dbReference type="SUPFAM" id="SSF52833">
    <property type="entry name" value="Thioredoxin-like"/>
    <property type="match status" value="1"/>
</dbReference>
<feature type="transmembrane region" description="Helical" evidence="2">
    <location>
        <begin position="41"/>
        <end position="62"/>
    </location>
</feature>
<keyword evidence="4" id="KW-0413">Isomerase</keyword>
<feature type="region of interest" description="Disordered" evidence="1">
    <location>
        <begin position="1"/>
        <end position="31"/>
    </location>
</feature>
<feature type="domain" description="Thioredoxin-like fold" evidence="3">
    <location>
        <begin position="120"/>
        <end position="295"/>
    </location>
</feature>
<dbReference type="RefSeq" id="WP_029576271.1">
    <property type="nucleotide sequence ID" value="NZ_JGZT01000007.1"/>
</dbReference>
<evidence type="ECO:0000313" key="4">
    <source>
        <dbReference type="EMBL" id="KFJ01840.1"/>
    </source>
</evidence>
<proteinExistence type="predicted"/>
<accession>A0A087E239</accession>
<dbReference type="Proteomes" id="UP000029003">
    <property type="component" value="Unassembled WGS sequence"/>
</dbReference>
<comment type="caution">
    <text evidence="4">The sequence shown here is derived from an EMBL/GenBank/DDBJ whole genome shotgun (WGS) entry which is preliminary data.</text>
</comment>
<sequence length="330" mass="35693">MPQNDKRNAKRRTRAERRAEEEARLKEQAAQAEHERKQQTLIGAIVVLVVVALVAVIGVTVYRNTHPSSTSTSSGSASPTSVAAAKKAMNAVKTKPSKANSTGGFLFSKNGYNKTIRDAPTIALYMDPICPGCGSMHRQIDSTLASMFDAGQVNLEFHLMTSRDASSSDNYSSRAANAAVYIVEHDDNPEHLLKYIENIYDEDFQPDEADSYVPVSNKKLQEQAEKAGVSTAVASKAFSNTYTAWLKASDTYTSMRPELENVSGNYAGYMTTPTVTINGTYLDLVKVGQYNMSIKDAILTSIGLKESQVGKSGVMPSIGSGKPKAIDTGK</sequence>
<dbReference type="InterPro" id="IPR036249">
    <property type="entry name" value="Thioredoxin-like_sf"/>
</dbReference>
<dbReference type="Pfam" id="PF13462">
    <property type="entry name" value="Thioredoxin_4"/>
    <property type="match status" value="1"/>
</dbReference>
<protein>
    <submittedName>
        <fullName evidence="4">Protein-disulfide isomerase</fullName>
    </submittedName>
</protein>
<evidence type="ECO:0000259" key="3">
    <source>
        <dbReference type="Pfam" id="PF13462"/>
    </source>
</evidence>
<keyword evidence="2" id="KW-0812">Transmembrane</keyword>
<keyword evidence="2" id="KW-1133">Transmembrane helix</keyword>
<evidence type="ECO:0000256" key="2">
    <source>
        <dbReference type="SAM" id="Phobius"/>
    </source>
</evidence>
<dbReference type="AlphaFoldDB" id="A0A087E239"/>
<gene>
    <name evidence="4" type="ORF">THER5_0028</name>
</gene>
<feature type="compositionally biased region" description="Basic and acidic residues" evidence="1">
    <location>
        <begin position="16"/>
        <end position="31"/>
    </location>
</feature>
<keyword evidence="2" id="KW-0472">Membrane</keyword>
<organism evidence="4 5">
    <name type="scientific">Bifidobacterium thermacidophilum subsp. thermacidophilum</name>
    <dbReference type="NCBI Taxonomy" id="79262"/>
    <lineage>
        <taxon>Bacteria</taxon>
        <taxon>Bacillati</taxon>
        <taxon>Actinomycetota</taxon>
        <taxon>Actinomycetes</taxon>
        <taxon>Bifidobacteriales</taxon>
        <taxon>Bifidobacteriaceae</taxon>
        <taxon>Bifidobacterium</taxon>
    </lineage>
</organism>
<evidence type="ECO:0000313" key="5">
    <source>
        <dbReference type="Proteomes" id="UP000029003"/>
    </source>
</evidence>
<dbReference type="OrthoDB" id="117402at2"/>
<dbReference type="Gene3D" id="3.40.30.10">
    <property type="entry name" value="Glutaredoxin"/>
    <property type="match status" value="1"/>
</dbReference>
<reference evidence="4 5" key="1">
    <citation type="submission" date="2014-03" db="EMBL/GenBank/DDBJ databases">
        <title>Genomics of Bifidobacteria.</title>
        <authorList>
            <person name="Ventura M."/>
            <person name="Milani C."/>
            <person name="Lugli G.A."/>
        </authorList>
    </citation>
    <scope>NUCLEOTIDE SEQUENCE [LARGE SCALE GENOMIC DNA]</scope>
    <source>
        <strain evidence="4 5">LMG 21395</strain>
    </source>
</reference>
<dbReference type="InterPro" id="IPR012336">
    <property type="entry name" value="Thioredoxin-like_fold"/>
</dbReference>
<dbReference type="EMBL" id="JGZT01000007">
    <property type="protein sequence ID" value="KFJ01840.1"/>
    <property type="molecule type" value="Genomic_DNA"/>
</dbReference>